<dbReference type="PANTHER" id="PTHR30070:SF1">
    <property type="entry name" value="CYTOCHROME C BIOGENESIS B-RELATED"/>
    <property type="match status" value="1"/>
</dbReference>
<evidence type="ECO:0000256" key="10">
    <source>
        <dbReference type="ARBA" id="ARBA00022989"/>
    </source>
</evidence>
<evidence type="ECO:0000313" key="17">
    <source>
        <dbReference type="Proteomes" id="UP000264779"/>
    </source>
</evidence>
<organism evidence="14 16">
    <name type="scientific">Alteromonas australica</name>
    <dbReference type="NCBI Taxonomy" id="589873"/>
    <lineage>
        <taxon>Bacteria</taxon>
        <taxon>Pseudomonadati</taxon>
        <taxon>Pseudomonadota</taxon>
        <taxon>Gammaproteobacteria</taxon>
        <taxon>Alteromonadales</taxon>
        <taxon>Alteromonadaceae</taxon>
        <taxon>Alteromonas/Salinimonas group</taxon>
        <taxon>Alteromonas</taxon>
    </lineage>
</organism>
<dbReference type="PIRSF" id="PIRSF002764">
    <property type="entry name" value="CcmB"/>
    <property type="match status" value="1"/>
</dbReference>
<evidence type="ECO:0000313" key="16">
    <source>
        <dbReference type="Proteomes" id="UP000056090"/>
    </source>
</evidence>
<evidence type="ECO:0000256" key="2">
    <source>
        <dbReference type="ARBA" id="ARBA00004429"/>
    </source>
</evidence>
<feature type="transmembrane region" description="Helical" evidence="13">
    <location>
        <begin position="93"/>
        <end position="121"/>
    </location>
</feature>
<comment type="similarity">
    <text evidence="3 12">Belongs to the CcmB/CycW/HelB family.</text>
</comment>
<feature type="transmembrane region" description="Helical" evidence="13">
    <location>
        <begin position="194"/>
        <end position="217"/>
    </location>
</feature>
<dbReference type="GO" id="GO:0005886">
    <property type="term" value="C:plasma membrane"/>
    <property type="evidence" value="ECO:0007669"/>
    <property type="project" value="UniProtKB-SubCell"/>
</dbReference>
<keyword evidence="7 12" id="KW-0997">Cell inner membrane</keyword>
<keyword evidence="11 12" id="KW-0472">Membrane</keyword>
<feature type="transmembrane region" description="Helical" evidence="13">
    <location>
        <begin position="51"/>
        <end position="72"/>
    </location>
</feature>
<dbReference type="KEGG" id="aaus:EP12_04585"/>
<evidence type="ECO:0000256" key="9">
    <source>
        <dbReference type="ARBA" id="ARBA00022748"/>
    </source>
</evidence>
<protein>
    <recommendedName>
        <fullName evidence="4 12">Heme exporter protein B</fullName>
    </recommendedName>
</protein>
<feature type="transmembrane region" description="Helical" evidence="13">
    <location>
        <begin position="161"/>
        <end position="182"/>
    </location>
</feature>
<dbReference type="InterPro" id="IPR026031">
    <property type="entry name" value="Cyt_c_CcmB_bac"/>
</dbReference>
<evidence type="ECO:0000256" key="1">
    <source>
        <dbReference type="ARBA" id="ARBA00002442"/>
    </source>
</evidence>
<feature type="transmembrane region" description="Helical" evidence="13">
    <location>
        <begin position="127"/>
        <end position="154"/>
    </location>
</feature>
<dbReference type="PRINTS" id="PR01414">
    <property type="entry name" value="CCMBBIOGNSIS"/>
</dbReference>
<keyword evidence="16" id="KW-1185">Reference proteome</keyword>
<evidence type="ECO:0000256" key="13">
    <source>
        <dbReference type="SAM" id="Phobius"/>
    </source>
</evidence>
<dbReference type="GO" id="GO:1903607">
    <property type="term" value="P:cytochrome c biosynthetic process"/>
    <property type="evidence" value="ECO:0007669"/>
    <property type="project" value="TreeGrafter"/>
</dbReference>
<dbReference type="EMBL" id="DONK01000142">
    <property type="protein sequence ID" value="HBU51561.1"/>
    <property type="molecule type" value="Genomic_DNA"/>
</dbReference>
<dbReference type="Proteomes" id="UP000056090">
    <property type="component" value="Chromosome"/>
</dbReference>
<evidence type="ECO:0000256" key="5">
    <source>
        <dbReference type="ARBA" id="ARBA00022448"/>
    </source>
</evidence>
<dbReference type="PATRIC" id="fig|589873.4.peg.988"/>
<dbReference type="OrthoDB" id="9799895at2"/>
<reference evidence="14 16" key="1">
    <citation type="submission" date="2014-06" db="EMBL/GenBank/DDBJ databases">
        <title>Genomes of Alteromonas australica, a world apart.</title>
        <authorList>
            <person name="Gonzaga A."/>
            <person name="Lopez-Perez M."/>
            <person name="Rodriguez-Valera F."/>
        </authorList>
    </citation>
    <scope>NUCLEOTIDE SEQUENCE [LARGE SCALE GENOMIC DNA]</scope>
    <source>
        <strain evidence="14 16">H 17</strain>
    </source>
</reference>
<accession>A0A075NZI3</accession>
<dbReference type="AlphaFoldDB" id="A0A075NZI3"/>
<dbReference type="GeneID" id="78254201"/>
<evidence type="ECO:0000256" key="6">
    <source>
        <dbReference type="ARBA" id="ARBA00022475"/>
    </source>
</evidence>
<dbReference type="NCBIfam" id="TIGR01190">
    <property type="entry name" value="ccmB"/>
    <property type="match status" value="1"/>
</dbReference>
<keyword evidence="6 12" id="KW-1003">Cell membrane</keyword>
<gene>
    <name evidence="15" type="primary">ccmB</name>
    <name evidence="15" type="ORF">DEB45_09905</name>
    <name evidence="14" type="ORF">EP13_04560</name>
</gene>
<dbReference type="Proteomes" id="UP000264779">
    <property type="component" value="Unassembled WGS sequence"/>
</dbReference>
<evidence type="ECO:0000256" key="11">
    <source>
        <dbReference type="ARBA" id="ARBA00023136"/>
    </source>
</evidence>
<dbReference type="InterPro" id="IPR003544">
    <property type="entry name" value="Cyt_c_biogenesis_CcmB"/>
</dbReference>
<dbReference type="RefSeq" id="WP_044056234.1">
    <property type="nucleotide sequence ID" value="NZ_CAJXAX010000021.1"/>
</dbReference>
<sequence>MKHLLLGIARRDVRIAFQQKAELVQPIMFLLMVVTLFPLGVSPAPETLQRIGPGVIWIAAILSSLLSMDRLFREDFNDGSLEQYMLSGMPLSGVAAVKVLVHWLISFLPLLVLSPLLAVFLNLTVDMYVALIATLILGTPLLSFVGAIAVGLTVGLQRGGLLLALLLIPVFIPLLIFATSAVDSAALQLPYYSQLAIIGAMLLLAAASAPFAIAYSLKVSQN</sequence>
<keyword evidence="9 12" id="KW-0201">Cytochrome c-type biogenesis</keyword>
<reference evidence="15 17" key="2">
    <citation type="journal article" date="2018" name="Nat. Biotechnol.">
        <title>A standardized bacterial taxonomy based on genome phylogeny substantially revises the tree of life.</title>
        <authorList>
            <person name="Parks D.H."/>
            <person name="Chuvochina M."/>
            <person name="Waite D.W."/>
            <person name="Rinke C."/>
            <person name="Skarshewski A."/>
            <person name="Chaumeil P.A."/>
            <person name="Hugenholtz P."/>
        </authorList>
    </citation>
    <scope>NUCLEOTIDE SEQUENCE [LARGE SCALE GENOMIC DNA]</scope>
    <source>
        <strain evidence="15">UBA11621</strain>
    </source>
</reference>
<evidence type="ECO:0000256" key="3">
    <source>
        <dbReference type="ARBA" id="ARBA00010544"/>
    </source>
</evidence>
<dbReference type="Pfam" id="PF03379">
    <property type="entry name" value="CcmB"/>
    <property type="match status" value="1"/>
</dbReference>
<evidence type="ECO:0000256" key="8">
    <source>
        <dbReference type="ARBA" id="ARBA00022692"/>
    </source>
</evidence>
<comment type="subcellular location">
    <subcellularLocation>
        <location evidence="2">Cell inner membrane</location>
        <topology evidence="2">Multi-pass membrane protein</topology>
    </subcellularLocation>
</comment>
<comment type="function">
    <text evidence="1 12">Required for the export of heme to the periplasm for the biogenesis of c-type cytochromes.</text>
</comment>
<evidence type="ECO:0000313" key="14">
    <source>
        <dbReference type="EMBL" id="AIF98025.1"/>
    </source>
</evidence>
<proteinExistence type="inferred from homology"/>
<keyword evidence="10 13" id="KW-1133">Transmembrane helix</keyword>
<keyword evidence="5 12" id="KW-0813">Transport</keyword>
<keyword evidence="8 13" id="KW-0812">Transmembrane</keyword>
<dbReference type="GO" id="GO:0015232">
    <property type="term" value="F:heme transmembrane transporter activity"/>
    <property type="evidence" value="ECO:0007669"/>
    <property type="project" value="InterPro"/>
</dbReference>
<dbReference type="PANTHER" id="PTHR30070">
    <property type="entry name" value="HEME EXPORTER PROTEIN B"/>
    <property type="match status" value="1"/>
</dbReference>
<dbReference type="GO" id="GO:0017004">
    <property type="term" value="P:cytochrome complex assembly"/>
    <property type="evidence" value="ECO:0007669"/>
    <property type="project" value="UniProtKB-KW"/>
</dbReference>
<dbReference type="KEGG" id="aal:EP13_04560"/>
<evidence type="ECO:0000256" key="12">
    <source>
        <dbReference type="PIRNR" id="PIRNR002764"/>
    </source>
</evidence>
<evidence type="ECO:0000256" key="4">
    <source>
        <dbReference type="ARBA" id="ARBA00016452"/>
    </source>
</evidence>
<dbReference type="EMBL" id="CP008849">
    <property type="protein sequence ID" value="AIF98025.1"/>
    <property type="molecule type" value="Genomic_DNA"/>
</dbReference>
<evidence type="ECO:0000313" key="15">
    <source>
        <dbReference type="EMBL" id="HBU51561.1"/>
    </source>
</evidence>
<name>A0A075NZI3_9ALTE</name>
<dbReference type="eggNOG" id="COG2386">
    <property type="taxonomic scope" value="Bacteria"/>
</dbReference>
<evidence type="ECO:0000256" key="7">
    <source>
        <dbReference type="ARBA" id="ARBA00022519"/>
    </source>
</evidence>
<feature type="transmembrane region" description="Helical" evidence="13">
    <location>
        <begin position="21"/>
        <end position="39"/>
    </location>
</feature>